<dbReference type="Pfam" id="PF01233">
    <property type="entry name" value="NMT"/>
    <property type="match status" value="1"/>
</dbReference>
<dbReference type="SUPFAM" id="SSF55729">
    <property type="entry name" value="Acyl-CoA N-acyltransferases (Nat)"/>
    <property type="match status" value="2"/>
</dbReference>
<proteinExistence type="inferred from homology"/>
<feature type="domain" description="Glycylpeptide N-tetradecanoyltransferase C-terminal" evidence="12">
    <location>
        <begin position="381"/>
        <end position="597"/>
    </location>
</feature>
<dbReference type="PROSITE" id="PS00976">
    <property type="entry name" value="NMT_2"/>
    <property type="match status" value="1"/>
</dbReference>
<evidence type="ECO:0000256" key="4">
    <source>
        <dbReference type="ARBA" id="ARBA00022240"/>
    </source>
</evidence>
<evidence type="ECO:0000256" key="8">
    <source>
        <dbReference type="RuleBase" id="RU000586"/>
    </source>
</evidence>
<comment type="catalytic activity">
    <reaction evidence="7 8">
        <text>N-terminal glycyl-[protein] + tetradecanoyl-CoA = N-tetradecanoylglycyl-[protein] + CoA + H(+)</text>
        <dbReference type="Rhea" id="RHEA:15521"/>
        <dbReference type="Rhea" id="RHEA-COMP:12666"/>
        <dbReference type="Rhea" id="RHEA-COMP:12667"/>
        <dbReference type="ChEBI" id="CHEBI:15378"/>
        <dbReference type="ChEBI" id="CHEBI:57287"/>
        <dbReference type="ChEBI" id="CHEBI:57385"/>
        <dbReference type="ChEBI" id="CHEBI:64723"/>
        <dbReference type="ChEBI" id="CHEBI:133050"/>
        <dbReference type="EC" id="2.3.1.97"/>
    </reaction>
</comment>
<feature type="compositionally biased region" description="Acidic residues" evidence="10">
    <location>
        <begin position="34"/>
        <end position="44"/>
    </location>
</feature>
<evidence type="ECO:0000256" key="9">
    <source>
        <dbReference type="RuleBase" id="RU004178"/>
    </source>
</evidence>
<dbReference type="InterPro" id="IPR000903">
    <property type="entry name" value="NMT"/>
</dbReference>
<dbReference type="InterPro" id="IPR022677">
    <property type="entry name" value="NMT_C"/>
</dbReference>
<evidence type="ECO:0000313" key="14">
    <source>
        <dbReference type="Proteomes" id="UP001586593"/>
    </source>
</evidence>
<feature type="compositionally biased region" description="Basic residues" evidence="10">
    <location>
        <begin position="69"/>
        <end position="80"/>
    </location>
</feature>
<evidence type="ECO:0000256" key="10">
    <source>
        <dbReference type="SAM" id="MobiDB-lite"/>
    </source>
</evidence>
<comment type="similarity">
    <text evidence="2 9">Belongs to the NMT family.</text>
</comment>
<dbReference type="PANTHER" id="PTHR11377:SF5">
    <property type="entry name" value="GLYCYLPEPTIDE N-TETRADECANOYLTRANSFERASE"/>
    <property type="match status" value="1"/>
</dbReference>
<keyword evidence="14" id="KW-1185">Reference proteome</keyword>
<feature type="region of interest" description="Disordered" evidence="10">
    <location>
        <begin position="1"/>
        <end position="98"/>
    </location>
</feature>
<evidence type="ECO:0000256" key="5">
    <source>
        <dbReference type="ARBA" id="ARBA00022679"/>
    </source>
</evidence>
<comment type="function">
    <text evidence="1 8">Adds a myristoyl group to the N-terminal glycine residue of certain cellular proteins.</text>
</comment>
<comment type="caution">
    <text evidence="13">The sequence shown here is derived from an EMBL/GenBank/DDBJ whole genome shotgun (WGS) entry which is preliminary data.</text>
</comment>
<evidence type="ECO:0000256" key="6">
    <source>
        <dbReference type="ARBA" id="ARBA00023315"/>
    </source>
</evidence>
<name>A0ABR3VTA6_9PEZI</name>
<dbReference type="EMBL" id="JAZHXJ010001391">
    <property type="protein sequence ID" value="KAL1844891.1"/>
    <property type="molecule type" value="Genomic_DNA"/>
</dbReference>
<feature type="compositionally biased region" description="Low complexity" evidence="10">
    <location>
        <begin position="134"/>
        <end position="153"/>
    </location>
</feature>
<organism evidence="13 14">
    <name type="scientific">Phialemonium thermophilum</name>
    <dbReference type="NCBI Taxonomy" id="223376"/>
    <lineage>
        <taxon>Eukaryota</taxon>
        <taxon>Fungi</taxon>
        <taxon>Dikarya</taxon>
        <taxon>Ascomycota</taxon>
        <taxon>Pezizomycotina</taxon>
        <taxon>Sordariomycetes</taxon>
        <taxon>Sordariomycetidae</taxon>
        <taxon>Cephalothecales</taxon>
        <taxon>Cephalothecaceae</taxon>
        <taxon>Phialemonium</taxon>
    </lineage>
</organism>
<evidence type="ECO:0000256" key="2">
    <source>
        <dbReference type="ARBA" id="ARBA00009469"/>
    </source>
</evidence>
<protein>
    <recommendedName>
        <fullName evidence="4 8">Glycylpeptide N-tetradecanoyltransferase</fullName>
        <ecNumber evidence="3 8">2.3.1.97</ecNumber>
    </recommendedName>
</protein>
<evidence type="ECO:0000313" key="13">
    <source>
        <dbReference type="EMBL" id="KAL1844891.1"/>
    </source>
</evidence>
<evidence type="ECO:0000256" key="3">
    <source>
        <dbReference type="ARBA" id="ARBA00012923"/>
    </source>
</evidence>
<keyword evidence="5 8" id="KW-0808">Transferase</keyword>
<dbReference type="Pfam" id="PF02799">
    <property type="entry name" value="NMT_C"/>
    <property type="match status" value="1"/>
</dbReference>
<dbReference type="EC" id="2.3.1.97" evidence="3 8"/>
<feature type="region of interest" description="Disordered" evidence="10">
    <location>
        <begin position="120"/>
        <end position="153"/>
    </location>
</feature>
<sequence length="599" mass="66025">MAEESKPKDPPTSSPEAADTPSSLAAQIAASVESDSDSGPEDGSEQAPGAAATGSAADATQQQQQQQQQKKKKKKSKRQKLKEALAGRSQGDIQKALGSLTPQQVSELVQLNPALAQEIGVEGSSSGGGGGGSSSAAAAEGGAASSSSASGGAGHASAVEALKRLNLEDIMTGLASSGRNVKDMASYKFWSTQPVMKFGEPPAEKVEEGPLKVQRIEDIPTAPAPLGIQGFEWVTVDLTDEAQLKEVYELLNGHYVEDTEAMFRFKYSPSILKWALMPPGWKKQWHIGIRGGRSLCAFISAVPVQIRVRDKVINGSEVNFMVVHKKLRNRRLAPVLIKEITRLCNLEGVWQAIHTAGIVLPKPVSTCRYYHRAINWQKLYEVGFSPLPPNSKPLYQIRKYALPDQTSTRGLREMQPKDLPAVYDLLKRYLHMFDLAPEYGREELEHWLLNPKNKDDEQVIWSYVVEDANKKITDFFSFYCLESSVIGNPKHQVVRAAYLYYYATETALTTPFDKPATKARLNALINDALILAKRYKFDVFNALSLMHNGLFLEQQKFGPGDGQLHYYLFNYRANPIAGGVDKRNRIDEEHLSGVGFVML</sequence>
<evidence type="ECO:0000256" key="7">
    <source>
        <dbReference type="ARBA" id="ARBA00048276"/>
    </source>
</evidence>
<keyword evidence="6 8" id="KW-0012">Acyltransferase</keyword>
<gene>
    <name evidence="13" type="ORF">VTK73DRAFT_1567</name>
</gene>
<dbReference type="InterPro" id="IPR022678">
    <property type="entry name" value="NMT_CS"/>
</dbReference>
<reference evidence="13 14" key="1">
    <citation type="journal article" date="2024" name="Commun. Biol.">
        <title>Comparative genomic analysis of thermophilic fungi reveals convergent evolutionary adaptations and gene losses.</title>
        <authorList>
            <person name="Steindorff A.S."/>
            <person name="Aguilar-Pontes M.V."/>
            <person name="Robinson A.J."/>
            <person name="Andreopoulos B."/>
            <person name="LaButti K."/>
            <person name="Kuo A."/>
            <person name="Mondo S."/>
            <person name="Riley R."/>
            <person name="Otillar R."/>
            <person name="Haridas S."/>
            <person name="Lipzen A."/>
            <person name="Grimwood J."/>
            <person name="Schmutz J."/>
            <person name="Clum A."/>
            <person name="Reid I.D."/>
            <person name="Moisan M.C."/>
            <person name="Butler G."/>
            <person name="Nguyen T.T.M."/>
            <person name="Dewar K."/>
            <person name="Conant G."/>
            <person name="Drula E."/>
            <person name="Henrissat B."/>
            <person name="Hansel C."/>
            <person name="Singer S."/>
            <person name="Hutchinson M.I."/>
            <person name="de Vries R.P."/>
            <person name="Natvig D.O."/>
            <person name="Powell A.J."/>
            <person name="Tsang A."/>
            <person name="Grigoriev I.V."/>
        </authorList>
    </citation>
    <scope>NUCLEOTIDE SEQUENCE [LARGE SCALE GENOMIC DNA]</scope>
    <source>
        <strain evidence="13 14">ATCC 24622</strain>
    </source>
</reference>
<dbReference type="InterPro" id="IPR022676">
    <property type="entry name" value="NMT_N"/>
</dbReference>
<accession>A0ABR3VTA6</accession>
<evidence type="ECO:0000259" key="11">
    <source>
        <dbReference type="Pfam" id="PF01233"/>
    </source>
</evidence>
<dbReference type="Gene3D" id="3.40.630.30">
    <property type="match status" value="2"/>
</dbReference>
<evidence type="ECO:0000256" key="1">
    <source>
        <dbReference type="ARBA" id="ARBA00003900"/>
    </source>
</evidence>
<evidence type="ECO:0000259" key="12">
    <source>
        <dbReference type="Pfam" id="PF02799"/>
    </source>
</evidence>
<dbReference type="InterPro" id="IPR016181">
    <property type="entry name" value="Acyl_CoA_acyltransferase"/>
</dbReference>
<feature type="domain" description="Glycylpeptide N-tetradecanoyltransferase N-terminal" evidence="11">
    <location>
        <begin position="214"/>
        <end position="367"/>
    </location>
</feature>
<feature type="compositionally biased region" description="Low complexity" evidence="10">
    <location>
        <begin position="45"/>
        <end position="68"/>
    </location>
</feature>
<dbReference type="Proteomes" id="UP001586593">
    <property type="component" value="Unassembled WGS sequence"/>
</dbReference>
<dbReference type="PANTHER" id="PTHR11377">
    <property type="entry name" value="N-MYRISTOYL TRANSFERASE"/>
    <property type="match status" value="1"/>
</dbReference>